<comment type="similarity">
    <text evidence="1">Belongs to the ROK (NagC/XylR) family.</text>
</comment>
<dbReference type="InterPro" id="IPR043129">
    <property type="entry name" value="ATPase_NBD"/>
</dbReference>
<protein>
    <recommendedName>
        <fullName evidence="2">HTH cro/C1-type domain-containing protein</fullName>
    </recommendedName>
</protein>
<dbReference type="SUPFAM" id="SSF47413">
    <property type="entry name" value="lambda repressor-like DNA-binding domains"/>
    <property type="match status" value="1"/>
</dbReference>
<dbReference type="Proteomes" id="UP000094008">
    <property type="component" value="Unassembled WGS sequence"/>
</dbReference>
<comment type="caution">
    <text evidence="3">The sequence shown here is derived from an EMBL/GenBank/DDBJ whole genome shotgun (WGS) entry which is preliminary data.</text>
</comment>
<dbReference type="Pfam" id="PF01381">
    <property type="entry name" value="HTH_3"/>
    <property type="match status" value="1"/>
</dbReference>
<evidence type="ECO:0000259" key="2">
    <source>
        <dbReference type="PROSITE" id="PS50943"/>
    </source>
</evidence>
<dbReference type="CDD" id="cd00093">
    <property type="entry name" value="HTH_XRE"/>
    <property type="match status" value="1"/>
</dbReference>
<proteinExistence type="inferred from homology"/>
<dbReference type="PANTHER" id="PTHR18964">
    <property type="entry name" value="ROK (REPRESSOR, ORF, KINASE) FAMILY"/>
    <property type="match status" value="1"/>
</dbReference>
<dbReference type="InterPro" id="IPR001387">
    <property type="entry name" value="Cro/C1-type_HTH"/>
</dbReference>
<dbReference type="InterPro" id="IPR000600">
    <property type="entry name" value="ROK"/>
</dbReference>
<feature type="domain" description="HTH cro/C1-type" evidence="2">
    <location>
        <begin position="43"/>
        <end position="96"/>
    </location>
</feature>
<accession>A0A1A0VRI0</accession>
<dbReference type="Pfam" id="PF00480">
    <property type="entry name" value="ROK"/>
    <property type="match status" value="1"/>
</dbReference>
<reference evidence="4" key="1">
    <citation type="submission" date="2016-06" db="EMBL/GenBank/DDBJ databases">
        <authorList>
            <person name="Sutton G."/>
            <person name="Brinkac L."/>
            <person name="Sanka R."/>
            <person name="Adams M."/>
            <person name="Lau E."/>
            <person name="Mehaffy C."/>
            <person name="Tameris M."/>
            <person name="Hatherill M."/>
            <person name="Hanekom W."/>
            <person name="Mahomed H."/>
            <person name="Mcshane H."/>
        </authorList>
    </citation>
    <scope>NUCLEOTIDE SEQUENCE [LARGE SCALE GENOMIC DNA]</scope>
    <source>
        <strain evidence="4">852002-10433_SCH5171157</strain>
    </source>
</reference>
<evidence type="ECO:0000256" key="1">
    <source>
        <dbReference type="ARBA" id="ARBA00006479"/>
    </source>
</evidence>
<sequence length="529" mass="56598">MAPKDDASDEEFERLLEAAESDPAARMVYEDTMRRVEMLAAGQEIRKKRKLSQRQLADIMGTTQSAISDFESGRVEPQLRTMQRYARALGHRFEFAIVSPDVPVAKGGTTSALFNRLKELALSPLLTTLASQSERQGKTLQALANAILLPEAITRPILSMLNAEGWTTSVGEGDDRVYSIVEEASHVIGVSLERDRVVGVLVNMYPDVIKSVTLSLADTSPETVLETAADAVTYLYKHSDRRVLGVGVCLAGVVRSESGQVDFAPELQTDTAPWKKVQLEAALQDEVQDRVGTRDLLVAVENDANALAAYEYLRRGDGSVAVVLLSGTGIGTGFVLEGKLIHGAHSAAGEGGHTIVDPAGPPCRAKLPHSGCLETMASAKGILDGLGIPAETSSQISAGLATANDRVRNGDSATEDAFVTAGQALGRFLATTVMLLDPARAVIYADPHLAKEPSAIATAFRNGVQFGLEEAAASRLHIDGEPRLEWHPLDDNVRAIAAGAAAYWYFLKQPSHWAPSLRSGAPTSEPVWA</sequence>
<organism evidence="3 4">
    <name type="scientific">Mycolicibacterium peregrinum</name>
    <name type="common">Mycobacterium peregrinum</name>
    <dbReference type="NCBI Taxonomy" id="43304"/>
    <lineage>
        <taxon>Bacteria</taxon>
        <taxon>Bacillati</taxon>
        <taxon>Actinomycetota</taxon>
        <taxon>Actinomycetes</taxon>
        <taxon>Mycobacteriales</taxon>
        <taxon>Mycobacteriaceae</taxon>
        <taxon>Mycolicibacterium</taxon>
    </lineage>
</organism>
<evidence type="ECO:0000313" key="4">
    <source>
        <dbReference type="Proteomes" id="UP000094008"/>
    </source>
</evidence>
<dbReference type="EMBL" id="LZSY01000140">
    <property type="protein sequence ID" value="OBB85814.1"/>
    <property type="molecule type" value="Genomic_DNA"/>
</dbReference>
<dbReference type="PROSITE" id="PS50943">
    <property type="entry name" value="HTH_CROC1"/>
    <property type="match status" value="1"/>
</dbReference>
<dbReference type="AlphaFoldDB" id="A0A1A0VRI0"/>
<dbReference type="PANTHER" id="PTHR18964:SF149">
    <property type="entry name" value="BIFUNCTIONAL UDP-N-ACETYLGLUCOSAMINE 2-EPIMERASE_N-ACETYLMANNOSAMINE KINASE"/>
    <property type="match status" value="1"/>
</dbReference>
<evidence type="ECO:0000313" key="3">
    <source>
        <dbReference type="EMBL" id="OBB85814.1"/>
    </source>
</evidence>
<gene>
    <name evidence="3" type="ORF">A5779_03500</name>
</gene>
<dbReference type="Gene3D" id="1.10.260.40">
    <property type="entry name" value="lambda repressor-like DNA-binding domains"/>
    <property type="match status" value="1"/>
</dbReference>
<dbReference type="GO" id="GO:0003677">
    <property type="term" value="F:DNA binding"/>
    <property type="evidence" value="ECO:0007669"/>
    <property type="project" value="InterPro"/>
</dbReference>
<dbReference type="SUPFAM" id="SSF53067">
    <property type="entry name" value="Actin-like ATPase domain"/>
    <property type="match status" value="1"/>
</dbReference>
<dbReference type="SMART" id="SM00530">
    <property type="entry name" value="HTH_XRE"/>
    <property type="match status" value="1"/>
</dbReference>
<dbReference type="InterPro" id="IPR010982">
    <property type="entry name" value="Lambda_DNA-bd_dom_sf"/>
</dbReference>
<name>A0A1A0VRI0_MYCPR</name>
<dbReference type="Gene3D" id="3.30.420.40">
    <property type="match status" value="2"/>
</dbReference>